<organism evidence="13 14">
    <name type="scientific">Candidatus Protofrankia datiscae</name>
    <dbReference type="NCBI Taxonomy" id="2716812"/>
    <lineage>
        <taxon>Bacteria</taxon>
        <taxon>Bacillati</taxon>
        <taxon>Actinomycetota</taxon>
        <taxon>Actinomycetes</taxon>
        <taxon>Frankiales</taxon>
        <taxon>Frankiaceae</taxon>
        <taxon>Protofrankia</taxon>
    </lineage>
</organism>
<keyword evidence="6" id="KW-0460">Magnesium</keyword>
<evidence type="ECO:0000256" key="8">
    <source>
        <dbReference type="ARBA" id="ARBA00022989"/>
    </source>
</evidence>
<feature type="compositionally biased region" description="Polar residues" evidence="11">
    <location>
        <begin position="164"/>
        <end position="174"/>
    </location>
</feature>
<dbReference type="GO" id="GO:0005524">
    <property type="term" value="F:ATP binding"/>
    <property type="evidence" value="ECO:0007669"/>
    <property type="project" value="UniProtKB-KW"/>
</dbReference>
<feature type="compositionally biased region" description="Low complexity" evidence="11">
    <location>
        <begin position="57"/>
        <end position="67"/>
    </location>
</feature>
<feature type="region of interest" description="Disordered" evidence="11">
    <location>
        <begin position="466"/>
        <end position="492"/>
    </location>
</feature>
<dbReference type="PANTHER" id="PTHR24093">
    <property type="entry name" value="CATION TRANSPORTING ATPASE"/>
    <property type="match status" value="1"/>
</dbReference>
<keyword evidence="8" id="KW-1133">Transmembrane helix</keyword>
<evidence type="ECO:0000256" key="11">
    <source>
        <dbReference type="SAM" id="MobiDB-lite"/>
    </source>
</evidence>
<dbReference type="Pfam" id="PF00122">
    <property type="entry name" value="E1-E2_ATPase"/>
    <property type="match status" value="1"/>
</dbReference>
<keyword evidence="7" id="KW-1278">Translocase</keyword>
<gene>
    <name evidence="13" type="ordered locus">FsymDg_2535</name>
</gene>
<evidence type="ECO:0000256" key="4">
    <source>
        <dbReference type="ARBA" id="ARBA00022741"/>
    </source>
</evidence>
<reference evidence="13 14" key="1">
    <citation type="submission" date="2011-05" db="EMBL/GenBank/DDBJ databases">
        <title>Complete sequence of chromosome of Frankia symbiont of Datisca glomerata.</title>
        <authorList>
            <consortium name="US DOE Joint Genome Institute"/>
            <person name="Lucas S."/>
            <person name="Han J."/>
            <person name="Lapidus A."/>
            <person name="Cheng J.-F."/>
            <person name="Goodwin L."/>
            <person name="Pitluck S."/>
            <person name="Peters L."/>
            <person name="Mikhailova N."/>
            <person name="Chertkov O."/>
            <person name="Teshima H."/>
            <person name="Han C."/>
            <person name="Tapia R."/>
            <person name="Land M."/>
            <person name="Hauser L."/>
            <person name="Kyrpides N."/>
            <person name="Ivanova N."/>
            <person name="Pagani I."/>
            <person name="Berry A."/>
            <person name="Pawlowski K."/>
            <person name="Persson T."/>
            <person name="Vanden Heuvel B."/>
            <person name="Benson D."/>
            <person name="Woyke T."/>
        </authorList>
    </citation>
    <scope>NUCLEOTIDE SEQUENCE [LARGE SCALE GENOMIC DNA]</scope>
    <source>
        <strain evidence="14">4085684</strain>
    </source>
</reference>
<dbReference type="InterPro" id="IPR059000">
    <property type="entry name" value="ATPase_P-type_domA"/>
</dbReference>
<dbReference type="SUPFAM" id="SSF81665">
    <property type="entry name" value="Calcium ATPase, transmembrane domain M"/>
    <property type="match status" value="1"/>
</dbReference>
<dbReference type="SFLD" id="SFLDS00003">
    <property type="entry name" value="Haloacid_Dehalogenase"/>
    <property type="match status" value="1"/>
</dbReference>
<dbReference type="PRINTS" id="PR00119">
    <property type="entry name" value="CATATPASE"/>
</dbReference>
<dbReference type="KEGG" id="fsy:FsymDg_2535"/>
<evidence type="ECO:0000313" key="14">
    <source>
        <dbReference type="Proteomes" id="UP000001549"/>
    </source>
</evidence>
<feature type="compositionally biased region" description="Basic and acidic residues" evidence="11">
    <location>
        <begin position="43"/>
        <end position="56"/>
    </location>
</feature>
<dbReference type="STRING" id="656024.FsymDg_2535"/>
<evidence type="ECO:0000259" key="12">
    <source>
        <dbReference type="SMART" id="SM00831"/>
    </source>
</evidence>
<dbReference type="Gene3D" id="3.40.50.1000">
    <property type="entry name" value="HAD superfamily/HAD-like"/>
    <property type="match status" value="1"/>
</dbReference>
<evidence type="ECO:0000256" key="5">
    <source>
        <dbReference type="ARBA" id="ARBA00022840"/>
    </source>
</evidence>
<accession>F8B2A2</accession>
<dbReference type="GO" id="GO:0005388">
    <property type="term" value="F:P-type calcium transporter activity"/>
    <property type="evidence" value="ECO:0007669"/>
    <property type="project" value="TreeGrafter"/>
</dbReference>
<dbReference type="SFLD" id="SFLDF00027">
    <property type="entry name" value="p-type_atpase"/>
    <property type="match status" value="1"/>
</dbReference>
<proteinExistence type="predicted"/>
<feature type="region of interest" description="Disordered" evidence="11">
    <location>
        <begin position="39"/>
        <end position="72"/>
    </location>
</feature>
<evidence type="ECO:0000256" key="7">
    <source>
        <dbReference type="ARBA" id="ARBA00022967"/>
    </source>
</evidence>
<dbReference type="InterPro" id="IPR036412">
    <property type="entry name" value="HAD-like_sf"/>
</dbReference>
<dbReference type="Proteomes" id="UP000001549">
    <property type="component" value="Chromosome"/>
</dbReference>
<dbReference type="InterPro" id="IPR018303">
    <property type="entry name" value="ATPase_P-typ_P_site"/>
</dbReference>
<evidence type="ECO:0000256" key="6">
    <source>
        <dbReference type="ARBA" id="ARBA00022842"/>
    </source>
</evidence>
<feature type="domain" description="Cation-transporting P-type ATPase N-terminal" evidence="12">
    <location>
        <begin position="700"/>
        <end position="770"/>
    </location>
</feature>
<keyword evidence="4" id="KW-0547">Nucleotide-binding</keyword>
<dbReference type="InterPro" id="IPR006068">
    <property type="entry name" value="ATPase_P-typ_cation-transptr_C"/>
</dbReference>
<dbReference type="PANTHER" id="PTHR24093:SF513">
    <property type="entry name" value="CATION-TRANSPORTING ATPASE I-RELATED"/>
    <property type="match status" value="1"/>
</dbReference>
<keyword evidence="2" id="KW-0812">Transmembrane</keyword>
<feature type="compositionally biased region" description="Gly residues" evidence="11">
    <location>
        <begin position="466"/>
        <end position="476"/>
    </location>
</feature>
<dbReference type="EMBL" id="CP002801">
    <property type="protein sequence ID" value="AEH09899.1"/>
    <property type="molecule type" value="Genomic_DNA"/>
</dbReference>
<dbReference type="RefSeq" id="WP_013873817.1">
    <property type="nucleotide sequence ID" value="NC_015656.1"/>
</dbReference>
<dbReference type="SUPFAM" id="SSF81653">
    <property type="entry name" value="Calcium ATPase, transduction domain A"/>
    <property type="match status" value="1"/>
</dbReference>
<dbReference type="InterPro" id="IPR001757">
    <property type="entry name" value="P_typ_ATPase"/>
</dbReference>
<dbReference type="InterPro" id="IPR044492">
    <property type="entry name" value="P_typ_ATPase_HD_dom"/>
</dbReference>
<protein>
    <submittedName>
        <fullName evidence="13">ATPase, P-type (Transporting), HAD superfamily, subfamily IC</fullName>
    </submittedName>
</protein>
<dbReference type="Gene3D" id="3.40.1110.10">
    <property type="entry name" value="Calcium-transporting ATPase, cytoplasmic domain N"/>
    <property type="match status" value="1"/>
</dbReference>
<dbReference type="eggNOG" id="COG0474">
    <property type="taxonomic scope" value="Bacteria"/>
</dbReference>
<evidence type="ECO:0000256" key="9">
    <source>
        <dbReference type="ARBA" id="ARBA00023136"/>
    </source>
</evidence>
<evidence type="ECO:0000256" key="10">
    <source>
        <dbReference type="ARBA" id="ARBA00049360"/>
    </source>
</evidence>
<dbReference type="PRINTS" id="PR00120">
    <property type="entry name" value="HATPASE"/>
</dbReference>
<keyword evidence="5" id="KW-0067">ATP-binding</keyword>
<dbReference type="PROSITE" id="PS00154">
    <property type="entry name" value="ATPASE_E1_E2"/>
    <property type="match status" value="1"/>
</dbReference>
<feature type="region of interest" description="Disordered" evidence="11">
    <location>
        <begin position="157"/>
        <end position="186"/>
    </location>
</feature>
<evidence type="ECO:0000313" key="13">
    <source>
        <dbReference type="EMBL" id="AEH09899.1"/>
    </source>
</evidence>
<dbReference type="Pfam" id="PF00689">
    <property type="entry name" value="Cation_ATPase_C"/>
    <property type="match status" value="1"/>
</dbReference>
<dbReference type="SUPFAM" id="SSF81660">
    <property type="entry name" value="Metal cation-transporting ATPase, ATP-binding domain N"/>
    <property type="match status" value="1"/>
</dbReference>
<name>F8B2A2_9ACTN</name>
<dbReference type="NCBIfam" id="TIGR01494">
    <property type="entry name" value="ATPase_P-type"/>
    <property type="match status" value="2"/>
</dbReference>
<dbReference type="SMART" id="SM00831">
    <property type="entry name" value="Cation_ATPase_N"/>
    <property type="match status" value="1"/>
</dbReference>
<evidence type="ECO:0000256" key="3">
    <source>
        <dbReference type="ARBA" id="ARBA00022723"/>
    </source>
</evidence>
<dbReference type="SUPFAM" id="SSF56784">
    <property type="entry name" value="HAD-like"/>
    <property type="match status" value="1"/>
</dbReference>
<keyword evidence="9" id="KW-0472">Membrane</keyword>
<comment type="subcellular location">
    <subcellularLocation>
        <location evidence="1">Cell membrane</location>
        <topology evidence="1">Multi-pass membrane protein</topology>
    </subcellularLocation>
</comment>
<dbReference type="GO" id="GO:0005886">
    <property type="term" value="C:plasma membrane"/>
    <property type="evidence" value="ECO:0007669"/>
    <property type="project" value="UniProtKB-SubCell"/>
</dbReference>
<dbReference type="HOGENOM" id="CLU_002360_0_1_11"/>
<sequence length="1569" mass="159503">MRLPDPRSGVRRVLAEGRLLCDTGLILLAGPLLERLEPSAADQPDHRPDQLDHRSDQAGQAAGRLARPGGGLGSTRLRVASLRVRGVGGLPHPSCRRLLEQELERRPGVRWARVNAPLGRLLVGLAEPYPRMGELVVAAERAVRVIRGEWAEREARAEREAAANQTAGDQTAGDQSAVDAGPRPRTADLPDSAAVVLRAAAALAADGIALTVASVGRVARWTPLPLEFAALVTVVDTQPRLRAVVERTIGPQRADIVLAVANAAALGLAGSSSGLGLDAVHRAHALAAARARRGAFAAAGAELLGDPDRAGAGLVAPERPRPAPAGPVERYADAAGVGLLALFGATVALTGGPRRAAAAGLAMLPRPAGLGREGFCDQLTVVLARRGAQVMNPGALRLLDRIDTVVVDSDVLVGTAFTVGEVIPLAGADASEVAVRAYALFRPTDPAATTEADGWTLAPIERLVGNGGSGNGGSGDNGPDNDGQDGDGPGRAQWRRLRAAGVHTILGLAQGTAVTAVVTAVPERAEGAEALLASCRRSGLTVRVAGGAACPDDGFGFPVIPGGHRLPAAVGDLRAAGAGVLVVSHRRPAVGGADCGVGVDGPDGAPAWGADVLVGTDLPTAAMMVEAAAVAARVSRRAVRLARIGSGAGALVALTGTGPRLLSRAMLMVNGAGALAFGDGVWAARELDRRLPPPSIPRTPWHVLSARRVLAGLGSSADGLTSAQVASRRADDVPGGTGAPGLFAALARELASPLTPVLLGGAALSAASGSVLDAGLVVSVAVMSALVGAVQQRRADRALARLFARSALRARARRDGADVELIARELVLGDVILIGPGDVVPADARLLSATSLEIDESSLTGESLPVTKSPRPVAASYVAERSSMVYEGTTVVAGSATAAVVATGPATEAGRGMAATDGPERAVGVEARLAAITEFTAPVALGAAATLLASGLVRGRPAGDTLSAGVALAVAAVPEGLPFLATAAQLSAARRLSGRGALVRNPRTIETLGRVDVLCFDKTGTLTRGKIRLGMVSDGSHTVAVGELTERQRQVVAAGLRATPVRVNGRKLSHPTDRAVTKGAAATDIHRDHGLGSWSELASLPFEPGRSYHASLGASRGTPRGTSAGDAGDTVLLSVKGAPETLLPRCARWRTARGDVPLDGRGRAGLAREHVALGRRGYRVLAVAERAMPDHSRQVSDDDLDDLTFLGFLGLSDPVRSGAGPSLVQLHDAGVQSVMITGDHPATAQTIATELGLLDGGRVVTGMEIDALDDDALDALLPEVTVVARGTPAHKVRVVESYQRLGKVVAMTGDGANDAPAIRLADVGIALGGRGTPAARAAADVVVVDDRLETILDVLVEGRSMWASVRQALGIFVGGNLGEIAFTLLGALATGTSPLSARQLLLVNLLTDLAPGLAIALRQPDPGRAGELLGEGPERSLGRALLREVAVRAVATTAAATGAWIVARPTGRRRHANTVGLVALVGAQLGQTLLVGGRSRSVLLSGLGSVAALVMVVQTPGLSRFFGCTPLGPSGWAVAIGASAAGTLLSMTLEPLAARFVPPEGSGAAGTPS</sequence>
<dbReference type="InterPro" id="IPR023298">
    <property type="entry name" value="ATPase_P-typ_TM_dom_sf"/>
</dbReference>
<dbReference type="Pfam" id="PF13246">
    <property type="entry name" value="Cation_ATPase"/>
    <property type="match status" value="1"/>
</dbReference>
<dbReference type="GO" id="GO:0016887">
    <property type="term" value="F:ATP hydrolysis activity"/>
    <property type="evidence" value="ECO:0007669"/>
    <property type="project" value="InterPro"/>
</dbReference>
<evidence type="ECO:0000256" key="1">
    <source>
        <dbReference type="ARBA" id="ARBA00004651"/>
    </source>
</evidence>
<dbReference type="SFLD" id="SFLDG00002">
    <property type="entry name" value="C1.7:_P-type_atpase_like"/>
    <property type="match status" value="1"/>
</dbReference>
<keyword evidence="14" id="KW-1185">Reference proteome</keyword>
<dbReference type="InterPro" id="IPR023214">
    <property type="entry name" value="HAD_sf"/>
</dbReference>
<evidence type="ECO:0000256" key="2">
    <source>
        <dbReference type="ARBA" id="ARBA00022692"/>
    </source>
</evidence>
<dbReference type="GO" id="GO:0046872">
    <property type="term" value="F:metal ion binding"/>
    <property type="evidence" value="ECO:0007669"/>
    <property type="project" value="UniProtKB-KW"/>
</dbReference>
<dbReference type="InterPro" id="IPR008250">
    <property type="entry name" value="ATPase_P-typ_transduc_dom_A_sf"/>
</dbReference>
<dbReference type="Gene3D" id="1.20.1110.10">
    <property type="entry name" value="Calcium-transporting ATPase, transmembrane domain"/>
    <property type="match status" value="2"/>
</dbReference>
<dbReference type="InterPro" id="IPR023299">
    <property type="entry name" value="ATPase_P-typ_cyto_dom_N"/>
</dbReference>
<dbReference type="Gene3D" id="2.70.150.10">
    <property type="entry name" value="Calcium-transporting ATPase, cytoplasmic transduction domain A"/>
    <property type="match status" value="1"/>
</dbReference>
<comment type="catalytic activity">
    <reaction evidence="10">
        <text>ATP + H2O = ADP + phosphate + H(+)</text>
        <dbReference type="Rhea" id="RHEA:13065"/>
        <dbReference type="ChEBI" id="CHEBI:15377"/>
        <dbReference type="ChEBI" id="CHEBI:15378"/>
        <dbReference type="ChEBI" id="CHEBI:30616"/>
        <dbReference type="ChEBI" id="CHEBI:43474"/>
        <dbReference type="ChEBI" id="CHEBI:456216"/>
    </reaction>
</comment>
<keyword evidence="3" id="KW-0479">Metal-binding</keyword>
<dbReference type="InterPro" id="IPR004014">
    <property type="entry name" value="ATPase_P-typ_cation-transptr_N"/>
</dbReference>